<accession>A0A9W8KXX4</accession>
<proteinExistence type="predicted"/>
<evidence type="ECO:0000313" key="3">
    <source>
        <dbReference type="Proteomes" id="UP001151518"/>
    </source>
</evidence>
<dbReference type="EMBL" id="JANBTW010000046">
    <property type="protein sequence ID" value="KAJ2675687.1"/>
    <property type="molecule type" value="Genomic_DNA"/>
</dbReference>
<dbReference type="Proteomes" id="UP001151518">
    <property type="component" value="Unassembled WGS sequence"/>
</dbReference>
<gene>
    <name evidence="2" type="ORF">GGI25_003885</name>
</gene>
<feature type="region of interest" description="Disordered" evidence="1">
    <location>
        <begin position="576"/>
        <end position="596"/>
    </location>
</feature>
<protein>
    <submittedName>
        <fullName evidence="2">Uncharacterized protein</fullName>
    </submittedName>
</protein>
<feature type="region of interest" description="Disordered" evidence="1">
    <location>
        <begin position="1"/>
        <end position="38"/>
    </location>
</feature>
<reference evidence="2" key="1">
    <citation type="submission" date="2022-07" db="EMBL/GenBank/DDBJ databases">
        <title>Phylogenomic reconstructions and comparative analyses of Kickxellomycotina fungi.</title>
        <authorList>
            <person name="Reynolds N.K."/>
            <person name="Stajich J.E."/>
            <person name="Barry K."/>
            <person name="Grigoriev I.V."/>
            <person name="Crous P."/>
            <person name="Smith M.E."/>
        </authorList>
    </citation>
    <scope>NUCLEOTIDE SEQUENCE</scope>
    <source>
        <strain evidence="2">NRRL 3115</strain>
    </source>
</reference>
<feature type="region of interest" description="Disordered" evidence="1">
    <location>
        <begin position="526"/>
        <end position="560"/>
    </location>
</feature>
<dbReference type="OrthoDB" id="5557898at2759"/>
<sequence length="689" mass="78007">MPKRTNPEEEHKPSQKPSRPSTEPDDIDNVNERSNWTPENADNFHWVLSKHTRFENKALHLDHRYLDSRDIRLVESMEHQPDTEDEKIIQHLELLNSTNPNKDCRRWFVLLRELQRAAGNKHSVKQINTKHINTRSRWSVPFKSLHEVGYLIKNQALRGAKRVEALQPIKRTNIEKKNLAAIKALRKYIIYRYFYWDEKAGRVPDTVALAKLPPMASDMEDNSEPERWIRAMIRRHGKQMVEYIDVCALNLATVYRQELMDRGEKVDLGPMSLAQPELVKAYLNKMVNEVMRLSKSPPFKIPGALKSEPKERLPPNAVSFAIDPLANASSFSSIDTSNVGDFANDPDSAKSDSDALQIASTLYRYEDKRNAEASEFEDRKAFQVKRSKSRSQIQNGAELPQTKQTPQPTNTSLLNLTPYGSMSAIKNLFPSDTHDEYFNQFINYDMDPDALMMRKEEPEPGTSSELLDAIINLSMNSSSNNSINIAQINESRLYTHTQEMPMEPQHTHPMPIYLGHPPFSQSVLNSAADDSSKAISPTMSGSNGSQHNLMASKPENSSQAELQGLLGSHNAHFTFKIPSNLQPDSRLGNLPASHSQSALNQNNAVPQMLHQSFSFSHMPNSTVQHYNGLQHPRPTVEPLSGASTSKLSTTLFYINGEPSYIELYHDNVDIQPNPIVLPISRIVGEKKYG</sequence>
<name>A0A9W8KXX4_9FUNG</name>
<feature type="compositionally biased region" description="Low complexity" evidence="1">
    <location>
        <begin position="400"/>
        <end position="409"/>
    </location>
</feature>
<comment type="caution">
    <text evidence="2">The sequence shown here is derived from an EMBL/GenBank/DDBJ whole genome shotgun (WGS) entry which is preliminary data.</text>
</comment>
<evidence type="ECO:0000313" key="2">
    <source>
        <dbReference type="EMBL" id="KAJ2675687.1"/>
    </source>
</evidence>
<dbReference type="AlphaFoldDB" id="A0A9W8KXX4"/>
<organism evidence="2 3">
    <name type="scientific">Coemansia spiralis</name>
    <dbReference type="NCBI Taxonomy" id="417178"/>
    <lineage>
        <taxon>Eukaryota</taxon>
        <taxon>Fungi</taxon>
        <taxon>Fungi incertae sedis</taxon>
        <taxon>Zoopagomycota</taxon>
        <taxon>Kickxellomycotina</taxon>
        <taxon>Kickxellomycetes</taxon>
        <taxon>Kickxellales</taxon>
        <taxon>Kickxellaceae</taxon>
        <taxon>Coemansia</taxon>
    </lineage>
</organism>
<feature type="region of interest" description="Disordered" evidence="1">
    <location>
        <begin position="382"/>
        <end position="410"/>
    </location>
</feature>
<evidence type="ECO:0000256" key="1">
    <source>
        <dbReference type="SAM" id="MobiDB-lite"/>
    </source>
</evidence>
<feature type="compositionally biased region" description="Basic and acidic residues" evidence="1">
    <location>
        <begin position="1"/>
        <end position="13"/>
    </location>
</feature>